<evidence type="ECO:0000256" key="4">
    <source>
        <dbReference type="ARBA" id="ARBA00001946"/>
    </source>
</evidence>
<dbReference type="GO" id="GO:0008721">
    <property type="term" value="F:D-serine ammonia-lyase activity"/>
    <property type="evidence" value="ECO:0007669"/>
    <property type="project" value="TreeGrafter"/>
</dbReference>
<dbReference type="GO" id="GO:0006520">
    <property type="term" value="P:amino acid metabolic process"/>
    <property type="evidence" value="ECO:0007669"/>
    <property type="project" value="InterPro"/>
</dbReference>
<evidence type="ECO:0000259" key="9">
    <source>
        <dbReference type="Pfam" id="PF00291"/>
    </source>
</evidence>
<keyword evidence="6" id="KW-0460">Magnesium</keyword>
<dbReference type="Proteomes" id="UP000193144">
    <property type="component" value="Unassembled WGS sequence"/>
</dbReference>
<dbReference type="STRING" id="1231657.A0A1Y1ZQ09"/>
<protein>
    <submittedName>
        <fullName evidence="10">Serine racemase</fullName>
    </submittedName>
</protein>
<dbReference type="InterPro" id="IPR036052">
    <property type="entry name" value="TrpB-like_PALP_sf"/>
</dbReference>
<name>A0A1Y1ZQ09_9PLEO</name>
<dbReference type="GO" id="GO:0005524">
    <property type="term" value="F:ATP binding"/>
    <property type="evidence" value="ECO:0007669"/>
    <property type="project" value="TreeGrafter"/>
</dbReference>
<evidence type="ECO:0000256" key="5">
    <source>
        <dbReference type="ARBA" id="ARBA00010869"/>
    </source>
</evidence>
<dbReference type="GO" id="GO:0030170">
    <property type="term" value="F:pyridoxal phosphate binding"/>
    <property type="evidence" value="ECO:0007669"/>
    <property type="project" value="InterPro"/>
</dbReference>
<dbReference type="AlphaFoldDB" id="A0A1Y1ZQ09"/>
<dbReference type="PANTHER" id="PTHR43050">
    <property type="entry name" value="SERINE / THREONINE RACEMASE FAMILY MEMBER"/>
    <property type="match status" value="1"/>
</dbReference>
<dbReference type="Gene3D" id="3.40.50.1100">
    <property type="match status" value="2"/>
</dbReference>
<proteinExistence type="inferred from homology"/>
<dbReference type="FunFam" id="3.40.50.1100:FF:000005">
    <property type="entry name" value="Threonine dehydratase catabolic"/>
    <property type="match status" value="1"/>
</dbReference>
<keyword evidence="8" id="KW-0456">Lyase</keyword>
<comment type="cofactor">
    <cofactor evidence="4">
        <name>Mg(2+)</name>
        <dbReference type="ChEBI" id="CHEBI:18420"/>
    </cofactor>
</comment>
<evidence type="ECO:0000313" key="10">
    <source>
        <dbReference type="EMBL" id="ORY12332.1"/>
    </source>
</evidence>
<dbReference type="EMBL" id="MCFA01000052">
    <property type="protein sequence ID" value="ORY12332.1"/>
    <property type="molecule type" value="Genomic_DNA"/>
</dbReference>
<dbReference type="InterPro" id="IPR000634">
    <property type="entry name" value="Ser/Thr_deHydtase_PyrdxlP-BS"/>
</dbReference>
<comment type="cofactor">
    <cofactor evidence="3">
        <name>Mn(2+)</name>
        <dbReference type="ChEBI" id="CHEBI:29035"/>
    </cofactor>
</comment>
<keyword evidence="7" id="KW-0663">Pyridoxal phosphate</keyword>
<organism evidence="10 11">
    <name type="scientific">Clohesyomyces aquaticus</name>
    <dbReference type="NCBI Taxonomy" id="1231657"/>
    <lineage>
        <taxon>Eukaryota</taxon>
        <taxon>Fungi</taxon>
        <taxon>Dikarya</taxon>
        <taxon>Ascomycota</taxon>
        <taxon>Pezizomycotina</taxon>
        <taxon>Dothideomycetes</taxon>
        <taxon>Pleosporomycetidae</taxon>
        <taxon>Pleosporales</taxon>
        <taxon>Lindgomycetaceae</taxon>
        <taxon>Clohesyomyces</taxon>
    </lineage>
</organism>
<dbReference type="GO" id="GO:0030378">
    <property type="term" value="F:serine racemase activity"/>
    <property type="evidence" value="ECO:0007669"/>
    <property type="project" value="TreeGrafter"/>
</dbReference>
<dbReference type="GO" id="GO:0003941">
    <property type="term" value="F:L-serine ammonia-lyase activity"/>
    <property type="evidence" value="ECO:0007669"/>
    <property type="project" value="TreeGrafter"/>
</dbReference>
<comment type="cofactor">
    <cofactor evidence="2">
        <name>pyridoxal 5'-phosphate</name>
        <dbReference type="ChEBI" id="CHEBI:597326"/>
    </cofactor>
</comment>
<keyword evidence="11" id="KW-1185">Reference proteome</keyword>
<gene>
    <name evidence="10" type="ORF">BCR34DRAFT_482833</name>
</gene>
<evidence type="ECO:0000256" key="8">
    <source>
        <dbReference type="ARBA" id="ARBA00023239"/>
    </source>
</evidence>
<evidence type="ECO:0000256" key="7">
    <source>
        <dbReference type="ARBA" id="ARBA00022898"/>
    </source>
</evidence>
<evidence type="ECO:0000256" key="6">
    <source>
        <dbReference type="ARBA" id="ARBA00022842"/>
    </source>
</evidence>
<evidence type="ECO:0000256" key="3">
    <source>
        <dbReference type="ARBA" id="ARBA00001936"/>
    </source>
</evidence>
<dbReference type="GO" id="GO:0018114">
    <property type="term" value="F:threonine racemase activity"/>
    <property type="evidence" value="ECO:0007669"/>
    <property type="project" value="TreeGrafter"/>
</dbReference>
<comment type="caution">
    <text evidence="10">The sequence shown here is derived from an EMBL/GenBank/DDBJ whole genome shotgun (WGS) entry which is preliminary data.</text>
</comment>
<dbReference type="PANTHER" id="PTHR43050:SF1">
    <property type="entry name" value="SERINE RACEMASE"/>
    <property type="match status" value="1"/>
</dbReference>
<comment type="cofactor">
    <cofactor evidence="1">
        <name>Ca(2+)</name>
        <dbReference type="ChEBI" id="CHEBI:29108"/>
    </cofactor>
</comment>
<accession>A0A1Y1ZQ09</accession>
<dbReference type="Pfam" id="PF00291">
    <property type="entry name" value="PALP"/>
    <property type="match status" value="1"/>
</dbReference>
<dbReference type="PROSITE" id="PS00165">
    <property type="entry name" value="DEHYDRATASE_SER_THR"/>
    <property type="match status" value="1"/>
</dbReference>
<dbReference type="SUPFAM" id="SSF53686">
    <property type="entry name" value="Tryptophan synthase beta subunit-like PLP-dependent enzymes"/>
    <property type="match status" value="1"/>
</dbReference>
<reference evidence="10 11" key="1">
    <citation type="submission" date="2016-07" db="EMBL/GenBank/DDBJ databases">
        <title>Pervasive Adenine N6-methylation of Active Genes in Fungi.</title>
        <authorList>
            <consortium name="DOE Joint Genome Institute"/>
            <person name="Mondo S.J."/>
            <person name="Dannebaum R.O."/>
            <person name="Kuo R.C."/>
            <person name="Labutti K."/>
            <person name="Haridas S."/>
            <person name="Kuo A."/>
            <person name="Salamov A."/>
            <person name="Ahrendt S.R."/>
            <person name="Lipzen A."/>
            <person name="Sullivan W."/>
            <person name="Andreopoulos W.B."/>
            <person name="Clum A."/>
            <person name="Lindquist E."/>
            <person name="Daum C."/>
            <person name="Ramamoorthy G.K."/>
            <person name="Gryganskyi A."/>
            <person name="Culley D."/>
            <person name="Magnuson J.K."/>
            <person name="James T.Y."/>
            <person name="O'Malley M.A."/>
            <person name="Stajich J.E."/>
            <person name="Spatafora J.W."/>
            <person name="Visel A."/>
            <person name="Grigoriev I.V."/>
        </authorList>
    </citation>
    <scope>NUCLEOTIDE SEQUENCE [LARGE SCALE GENOMIC DNA]</scope>
    <source>
        <strain evidence="10 11">CBS 115471</strain>
    </source>
</reference>
<comment type="similarity">
    <text evidence="5">Belongs to the serine/threonine dehydratase family.</text>
</comment>
<evidence type="ECO:0000256" key="2">
    <source>
        <dbReference type="ARBA" id="ARBA00001933"/>
    </source>
</evidence>
<evidence type="ECO:0000256" key="1">
    <source>
        <dbReference type="ARBA" id="ARBA00001913"/>
    </source>
</evidence>
<dbReference type="InterPro" id="IPR001926">
    <property type="entry name" value="TrpB-like_PALP"/>
</dbReference>
<sequence>MAFYSLPSHQEIEDAAFLISNKVVETPVKFSWFLSEYASANLRGNQNDTPAKPNIELYFKCENFQFTGSFKFRGASHFLAKLEDHELSKGVVAYSTGNHAQAVAHAAQLASQTRGIPIPTYVVVPKNCPNKKIDAAKRYGATVLLSGTAPEARSLLATRIQESTGAVLVPPADHLNISLGQSTLIREFLHQVEDMSCGSLDAVIVPSGGGGLLVGAAAACKTLGVTVFGAEPKNGGAGLTAALQKGSQNFIMGQDPTIADGLRSLTGEANWNLIKNRENVEQVFTATEAQIKEALRLAIEELGFIIEPSAAVPLAVALFNSEFQRRMAREKTLVRVGIVLTGGNIGEEDLLTTLPGLCLGGSRKM</sequence>
<evidence type="ECO:0000313" key="11">
    <source>
        <dbReference type="Proteomes" id="UP000193144"/>
    </source>
</evidence>
<dbReference type="GO" id="GO:0000287">
    <property type="term" value="F:magnesium ion binding"/>
    <property type="evidence" value="ECO:0007669"/>
    <property type="project" value="TreeGrafter"/>
</dbReference>
<feature type="domain" description="Tryptophan synthase beta chain-like PALP" evidence="9">
    <location>
        <begin position="52"/>
        <end position="330"/>
    </location>
</feature>
<dbReference type="OrthoDB" id="271064at2759"/>